<evidence type="ECO:0000313" key="2">
    <source>
        <dbReference type="EMBL" id="AMC92805.1"/>
    </source>
</evidence>
<feature type="transmembrane region" description="Helical" evidence="1">
    <location>
        <begin position="6"/>
        <end position="25"/>
    </location>
</feature>
<gene>
    <name evidence="2" type="ORF">AOC36_02035</name>
</gene>
<evidence type="ECO:0000313" key="3">
    <source>
        <dbReference type="Proteomes" id="UP000063781"/>
    </source>
</evidence>
<proteinExistence type="predicted"/>
<keyword evidence="1" id="KW-0812">Transmembrane</keyword>
<dbReference type="AlphaFoldDB" id="A0A120JTG6"/>
<dbReference type="KEGG" id="erl:AOC36_02035"/>
<organism evidence="2 3">
    <name type="scientific">Erysipelothrix larvae</name>
    <dbReference type="NCBI Taxonomy" id="1514105"/>
    <lineage>
        <taxon>Bacteria</taxon>
        <taxon>Bacillati</taxon>
        <taxon>Bacillota</taxon>
        <taxon>Erysipelotrichia</taxon>
        <taxon>Erysipelotrichales</taxon>
        <taxon>Erysipelotrichaceae</taxon>
        <taxon>Erysipelothrix</taxon>
    </lineage>
</organism>
<keyword evidence="3" id="KW-1185">Reference proteome</keyword>
<dbReference type="RefSeq" id="WP_067630719.1">
    <property type="nucleotide sequence ID" value="NZ_CP013213.1"/>
</dbReference>
<evidence type="ECO:0000256" key="1">
    <source>
        <dbReference type="SAM" id="Phobius"/>
    </source>
</evidence>
<dbReference type="EMBL" id="CP013213">
    <property type="protein sequence ID" value="AMC92805.1"/>
    <property type="molecule type" value="Genomic_DNA"/>
</dbReference>
<dbReference type="Proteomes" id="UP000063781">
    <property type="component" value="Chromosome"/>
</dbReference>
<accession>A0A120JTG6</accession>
<sequence length="148" mass="17133">MRKYFITFLVFGCGMALFFMLYQYNMKSIKRDGVMETLERTSEVAYINALDGSYRITKGSMNITSQETYETIFKEIFLNDSTVNLDQEHVIFAFEYLVELEDGTTLNTALPQQFIHQGGVVKGIRNTVWVDGQDYSVRYILDISKGRE</sequence>
<name>A0A120JTG6_9FIRM</name>
<protein>
    <recommendedName>
        <fullName evidence="4">DUF4860 domain-containing protein</fullName>
    </recommendedName>
</protein>
<evidence type="ECO:0008006" key="4">
    <source>
        <dbReference type="Google" id="ProtNLM"/>
    </source>
</evidence>
<reference evidence="2 3" key="1">
    <citation type="submission" date="2015-10" db="EMBL/GenBank/DDBJ databases">
        <title>Erysipelothrix larvae sp. LV19 isolated from the larval gut of the rhinoceros beetle, Trypoxylus dichotomus.</title>
        <authorList>
            <person name="Lim S."/>
            <person name="Kim B.-C."/>
        </authorList>
    </citation>
    <scope>NUCLEOTIDE SEQUENCE [LARGE SCALE GENOMIC DNA]</scope>
    <source>
        <strain evidence="2 3">LV19</strain>
    </source>
</reference>
<keyword evidence="1" id="KW-1133">Transmembrane helix</keyword>
<dbReference type="STRING" id="1514105.AOC36_02035"/>
<keyword evidence="1" id="KW-0472">Membrane</keyword>